<evidence type="ECO:0000313" key="1">
    <source>
        <dbReference type="EMBL" id="JAC76476.1"/>
    </source>
</evidence>
<protein>
    <submittedName>
        <fullName evidence="1">Uncharacterized protein</fullName>
    </submittedName>
</protein>
<dbReference type="EMBL" id="GBEZ01009093">
    <property type="protein sequence ID" value="JAC76476.1"/>
    <property type="molecule type" value="Transcribed_RNA"/>
</dbReference>
<proteinExistence type="predicted"/>
<gene>
    <name evidence="1" type="ORF">TSPGSL018_20048</name>
</gene>
<name>A0A061S0Z2_9CHLO</name>
<reference evidence="1" key="1">
    <citation type="submission" date="2014-05" db="EMBL/GenBank/DDBJ databases">
        <title>The transcriptome of the halophilic microalga Tetraselmis sp. GSL018 isolated from the Great Salt Lake, Utah.</title>
        <authorList>
            <person name="Jinkerson R.E."/>
            <person name="D'Adamo S."/>
            <person name="Posewitz M.C."/>
        </authorList>
    </citation>
    <scope>NUCLEOTIDE SEQUENCE</scope>
    <source>
        <strain evidence="1">GSL018</strain>
    </source>
</reference>
<dbReference type="AlphaFoldDB" id="A0A061S0Z2"/>
<accession>A0A061S0Z2</accession>
<sequence length="62" mass="6884">MHTNRRNRSSQPIQGKTMTVPDYQAAFPVSEWVQGIGSDLLGQIPMLSGITGVRRKRVCILS</sequence>
<organism evidence="1">
    <name type="scientific">Tetraselmis sp. GSL018</name>
    <dbReference type="NCBI Taxonomy" id="582737"/>
    <lineage>
        <taxon>Eukaryota</taxon>
        <taxon>Viridiplantae</taxon>
        <taxon>Chlorophyta</taxon>
        <taxon>core chlorophytes</taxon>
        <taxon>Chlorodendrophyceae</taxon>
        <taxon>Chlorodendrales</taxon>
        <taxon>Chlorodendraceae</taxon>
        <taxon>Tetraselmis</taxon>
    </lineage>
</organism>